<comment type="caution">
    <text evidence="2">The sequence shown here is derived from an EMBL/GenBank/DDBJ whole genome shotgun (WGS) entry which is preliminary data.</text>
</comment>
<name>A0A8J5CQ43_CHIOP</name>
<evidence type="ECO:0000256" key="1">
    <source>
        <dbReference type="SAM" id="MobiDB-lite"/>
    </source>
</evidence>
<keyword evidence="3" id="KW-1185">Reference proteome</keyword>
<dbReference type="EMBL" id="JACEEZ010018426">
    <property type="protein sequence ID" value="KAG0716926.1"/>
    <property type="molecule type" value="Genomic_DNA"/>
</dbReference>
<proteinExistence type="predicted"/>
<feature type="region of interest" description="Disordered" evidence="1">
    <location>
        <begin position="69"/>
        <end position="124"/>
    </location>
</feature>
<evidence type="ECO:0000313" key="2">
    <source>
        <dbReference type="EMBL" id="KAG0716926.1"/>
    </source>
</evidence>
<sequence length="124" mass="13820">MPVFEAVVSKQKAMILSLTPASSPLLKTICSHVSASQIRACRDPKKELCVIFPPVRRTAMRSLRIAREGREEFSAPMQDQTLGVSPGSAFPRSSRRLALPRNSCSMDRALRDRPYSPKVHSKKI</sequence>
<evidence type="ECO:0000313" key="3">
    <source>
        <dbReference type="Proteomes" id="UP000770661"/>
    </source>
</evidence>
<reference evidence="2" key="1">
    <citation type="submission" date="2020-07" db="EMBL/GenBank/DDBJ databases">
        <title>The High-quality genome of the commercially important snow crab, Chionoecetes opilio.</title>
        <authorList>
            <person name="Jeong J.-H."/>
            <person name="Ryu S."/>
        </authorList>
    </citation>
    <scope>NUCLEOTIDE SEQUENCE</scope>
    <source>
        <strain evidence="2">MADBK_172401_WGS</strain>
        <tissue evidence="2">Digestive gland</tissue>
    </source>
</reference>
<accession>A0A8J5CQ43</accession>
<dbReference type="AlphaFoldDB" id="A0A8J5CQ43"/>
<dbReference type="Proteomes" id="UP000770661">
    <property type="component" value="Unassembled WGS sequence"/>
</dbReference>
<organism evidence="2 3">
    <name type="scientific">Chionoecetes opilio</name>
    <name type="common">Atlantic snow crab</name>
    <name type="synonym">Cancer opilio</name>
    <dbReference type="NCBI Taxonomy" id="41210"/>
    <lineage>
        <taxon>Eukaryota</taxon>
        <taxon>Metazoa</taxon>
        <taxon>Ecdysozoa</taxon>
        <taxon>Arthropoda</taxon>
        <taxon>Crustacea</taxon>
        <taxon>Multicrustacea</taxon>
        <taxon>Malacostraca</taxon>
        <taxon>Eumalacostraca</taxon>
        <taxon>Eucarida</taxon>
        <taxon>Decapoda</taxon>
        <taxon>Pleocyemata</taxon>
        <taxon>Brachyura</taxon>
        <taxon>Eubrachyura</taxon>
        <taxon>Majoidea</taxon>
        <taxon>Majidae</taxon>
        <taxon>Chionoecetes</taxon>
    </lineage>
</organism>
<gene>
    <name evidence="2" type="ORF">GWK47_008514</name>
</gene>
<protein>
    <submittedName>
        <fullName evidence="2">Uncharacterized protein</fullName>
    </submittedName>
</protein>